<name>A0A8J3A283_9PROT</name>
<keyword evidence="4" id="KW-0288">FMN</keyword>
<gene>
    <name evidence="7" type="ORF">GCM10011355_19180</name>
</gene>
<evidence type="ECO:0000256" key="2">
    <source>
        <dbReference type="ARBA" id="ARBA00007118"/>
    </source>
</evidence>
<proteinExistence type="inferred from homology"/>
<organism evidence="7 8">
    <name type="scientific">Aquisalinus luteolus</name>
    <dbReference type="NCBI Taxonomy" id="1566827"/>
    <lineage>
        <taxon>Bacteria</taxon>
        <taxon>Pseudomonadati</taxon>
        <taxon>Pseudomonadota</taxon>
        <taxon>Alphaproteobacteria</taxon>
        <taxon>Parvularculales</taxon>
        <taxon>Parvularculaceae</taxon>
        <taxon>Aquisalinus</taxon>
    </lineage>
</organism>
<keyword evidence="5" id="KW-0560">Oxidoreductase</keyword>
<evidence type="ECO:0000259" key="6">
    <source>
        <dbReference type="Pfam" id="PF00881"/>
    </source>
</evidence>
<dbReference type="PANTHER" id="PTHR43673">
    <property type="entry name" value="NAD(P)H NITROREDUCTASE YDGI-RELATED"/>
    <property type="match status" value="1"/>
</dbReference>
<dbReference type="Proteomes" id="UP000621856">
    <property type="component" value="Unassembled WGS sequence"/>
</dbReference>
<reference evidence="7" key="2">
    <citation type="submission" date="2020-09" db="EMBL/GenBank/DDBJ databases">
        <authorList>
            <person name="Sun Q."/>
            <person name="Zhou Y."/>
        </authorList>
    </citation>
    <scope>NUCLEOTIDE SEQUENCE</scope>
    <source>
        <strain evidence="7">CGMCC 1.14984</strain>
    </source>
</reference>
<dbReference type="EMBL" id="BMGZ01000002">
    <property type="protein sequence ID" value="GGH97589.1"/>
    <property type="molecule type" value="Genomic_DNA"/>
</dbReference>
<keyword evidence="3" id="KW-0285">Flavoprotein</keyword>
<accession>A0A8J3A283</accession>
<reference evidence="7" key="1">
    <citation type="journal article" date="2014" name="Int. J. Syst. Evol. Microbiol.">
        <title>Complete genome sequence of Corynebacterium casei LMG S-19264T (=DSM 44701T), isolated from a smear-ripened cheese.</title>
        <authorList>
            <consortium name="US DOE Joint Genome Institute (JGI-PGF)"/>
            <person name="Walter F."/>
            <person name="Albersmeier A."/>
            <person name="Kalinowski J."/>
            <person name="Ruckert C."/>
        </authorList>
    </citation>
    <scope>NUCLEOTIDE SEQUENCE</scope>
    <source>
        <strain evidence="7">CGMCC 1.14984</strain>
    </source>
</reference>
<dbReference type="InterPro" id="IPR000415">
    <property type="entry name" value="Nitroreductase-like"/>
</dbReference>
<evidence type="ECO:0000256" key="1">
    <source>
        <dbReference type="ARBA" id="ARBA00001917"/>
    </source>
</evidence>
<dbReference type="Gene3D" id="3.40.109.10">
    <property type="entry name" value="NADH Oxidase"/>
    <property type="match status" value="1"/>
</dbReference>
<sequence length="228" mass="25468">MSKQEISVSDAVMERRSIRAYTDQPVPRAVIEEILSLAARAPSGGNLQPWNVHVVTGEALDRLKAHMKEAIAASPTGEGTDFDIYPKNLPEPWRSRRHKVGEDLYALLGIERDNRLGRMLQFSRNYEFFGAPVGLFFSIDRQMGLPQWAHLGMFMQTIALLAVERGLSTCMQEAWAAFPKTVSAFLGLPDDRRLYCGMALGFADPDAPANSLRTERAALEDFAVFLDH</sequence>
<dbReference type="PANTHER" id="PTHR43673:SF2">
    <property type="entry name" value="NITROREDUCTASE"/>
    <property type="match status" value="1"/>
</dbReference>
<evidence type="ECO:0000256" key="3">
    <source>
        <dbReference type="ARBA" id="ARBA00022630"/>
    </source>
</evidence>
<dbReference type="CDD" id="cd02136">
    <property type="entry name" value="PnbA_NfnB-like"/>
    <property type="match status" value="1"/>
</dbReference>
<evidence type="ECO:0000256" key="4">
    <source>
        <dbReference type="ARBA" id="ARBA00022643"/>
    </source>
</evidence>
<dbReference type="SUPFAM" id="SSF55469">
    <property type="entry name" value="FMN-dependent nitroreductase-like"/>
    <property type="match status" value="1"/>
</dbReference>
<evidence type="ECO:0000313" key="8">
    <source>
        <dbReference type="Proteomes" id="UP000621856"/>
    </source>
</evidence>
<comment type="caution">
    <text evidence="7">The sequence shown here is derived from an EMBL/GenBank/DDBJ whole genome shotgun (WGS) entry which is preliminary data.</text>
</comment>
<feature type="domain" description="Nitroreductase" evidence="6">
    <location>
        <begin position="12"/>
        <end position="201"/>
    </location>
</feature>
<dbReference type="GO" id="GO:0016491">
    <property type="term" value="F:oxidoreductase activity"/>
    <property type="evidence" value="ECO:0007669"/>
    <property type="project" value="UniProtKB-KW"/>
</dbReference>
<dbReference type="AlphaFoldDB" id="A0A8J3A283"/>
<protein>
    <submittedName>
        <fullName evidence="7">NADH dehydrogenase</fullName>
    </submittedName>
</protein>
<evidence type="ECO:0000256" key="5">
    <source>
        <dbReference type="ARBA" id="ARBA00023002"/>
    </source>
</evidence>
<comment type="cofactor">
    <cofactor evidence="1">
        <name>FMN</name>
        <dbReference type="ChEBI" id="CHEBI:58210"/>
    </cofactor>
</comment>
<dbReference type="Pfam" id="PF00881">
    <property type="entry name" value="Nitroreductase"/>
    <property type="match status" value="1"/>
</dbReference>
<evidence type="ECO:0000313" key="7">
    <source>
        <dbReference type="EMBL" id="GGH97589.1"/>
    </source>
</evidence>
<dbReference type="InterPro" id="IPR029479">
    <property type="entry name" value="Nitroreductase"/>
</dbReference>
<comment type="similarity">
    <text evidence="2">Belongs to the nitroreductase family.</text>
</comment>